<dbReference type="PANTHER" id="PTHR10763">
    <property type="entry name" value="CELL DIVISION CONTROL PROTEIN 6-RELATED"/>
    <property type="match status" value="1"/>
</dbReference>
<dbReference type="GO" id="GO:0016887">
    <property type="term" value="F:ATP hydrolysis activity"/>
    <property type="evidence" value="ECO:0007669"/>
    <property type="project" value="InterPro"/>
</dbReference>
<protein>
    <recommendedName>
        <fullName evidence="7">Cell division control protein</fullName>
    </recommendedName>
</protein>
<sequence length="612" mass="66741">MAATVLGKRSRRVLEEEDIPSPVSPSKRQTRRSAPQIFEDSTEQDVSRKPESPASAVQTARVVRSRGGRTRCTVQDEVVNDHTTQNTPLVLDLPVENVPPSAVSTPLAVRFKDALATPPSTPKHRVRLAGWSLTPRSSRTSTPLKSSNVYSQARQAFTQASNCKIIGREAERGQLTQFISSAIEKEVGGCTYVSGPPGTGKSALVQEVMQEFEMRPVKVATINCVAFRTSAEVLTKFAQEFGCATSNQKSTKANLAKLFTGRKADRTMHLVLLDEIDALLNGECEILYTIFEWAMHPSSSLVLIGIANALDLTDRFLPRLKTKNVKPQLLPFLPYTASQMSKIISEKLRSLLPAGSDAAPEFVPLIHPAAIQLSSKKIASQTGDLRKAFSLVRRVIDQTEQETVAKLSRSPITSPTKQPLTEIRNVAVTALSGSSPLKAEDRSSLGQLTMETAPRATPAHVAAIASNIFNNATTSRLGGLNLQQKAVLCSLVASESRQRHRDPYKTPSKSQSRIPTIKGLFEKYSVLCKRDGTLVPLKITEFRDVVASLETLGLVQEAVGRQSSLLTPSKTPSRSRRALDDKPVVSAISETEMKESLHGPGADLLLKLFEEH</sequence>
<evidence type="ECO:0000256" key="2">
    <source>
        <dbReference type="ARBA" id="ARBA00006184"/>
    </source>
</evidence>
<evidence type="ECO:0000313" key="11">
    <source>
        <dbReference type="Proteomes" id="UP001203852"/>
    </source>
</evidence>
<dbReference type="InterPro" id="IPR036388">
    <property type="entry name" value="WH-like_DNA-bd_sf"/>
</dbReference>
<dbReference type="Gene3D" id="1.10.10.10">
    <property type="entry name" value="Winged helix-like DNA-binding domain superfamily/Winged helix DNA-binding domain"/>
    <property type="match status" value="1"/>
</dbReference>
<organism evidence="10 11">
    <name type="scientific">Exophiala viscosa</name>
    <dbReference type="NCBI Taxonomy" id="2486360"/>
    <lineage>
        <taxon>Eukaryota</taxon>
        <taxon>Fungi</taxon>
        <taxon>Dikarya</taxon>
        <taxon>Ascomycota</taxon>
        <taxon>Pezizomycotina</taxon>
        <taxon>Eurotiomycetes</taxon>
        <taxon>Chaetothyriomycetidae</taxon>
        <taxon>Chaetothyriales</taxon>
        <taxon>Herpotrichiellaceae</taxon>
        <taxon>Exophiala</taxon>
    </lineage>
</organism>
<keyword evidence="5" id="KW-0539">Nucleus</keyword>
<dbReference type="Gene3D" id="3.40.50.300">
    <property type="entry name" value="P-loop containing nucleotide triphosphate hydrolases"/>
    <property type="match status" value="1"/>
</dbReference>
<evidence type="ECO:0000256" key="7">
    <source>
        <dbReference type="PIRNR" id="PIRNR001767"/>
    </source>
</evidence>
<comment type="caution">
    <text evidence="10">The sequence shown here is derived from an EMBL/GenBank/DDBJ whole genome shotgun (WGS) entry which is preliminary data.</text>
</comment>
<dbReference type="InterPro" id="IPR015163">
    <property type="entry name" value="Cdc6_C"/>
</dbReference>
<dbReference type="Pfam" id="PF09079">
    <property type="entry name" value="WHD_Cdc6"/>
    <property type="match status" value="1"/>
</dbReference>
<dbReference type="Pfam" id="PF22606">
    <property type="entry name" value="Cdc6-ORC-like_ATPase_lid"/>
    <property type="match status" value="1"/>
</dbReference>
<dbReference type="InterPro" id="IPR003593">
    <property type="entry name" value="AAA+_ATPase"/>
</dbReference>
<dbReference type="InterPro" id="IPR050311">
    <property type="entry name" value="ORC1/CDC6"/>
</dbReference>
<dbReference type="CDD" id="cd00009">
    <property type="entry name" value="AAA"/>
    <property type="match status" value="1"/>
</dbReference>
<gene>
    <name evidence="10" type="ORF">EDD36DRAFT_436309</name>
</gene>
<evidence type="ECO:0000256" key="4">
    <source>
        <dbReference type="ARBA" id="ARBA00022705"/>
    </source>
</evidence>
<keyword evidence="4" id="KW-0235">DNA replication</keyword>
<dbReference type="FunFam" id="3.40.50.300:FF:000547">
    <property type="entry name" value="Cell division control protein"/>
    <property type="match status" value="1"/>
</dbReference>
<dbReference type="GO" id="GO:0003688">
    <property type="term" value="F:DNA replication origin binding"/>
    <property type="evidence" value="ECO:0007669"/>
    <property type="project" value="TreeGrafter"/>
</dbReference>
<dbReference type="PANTHER" id="PTHR10763:SF26">
    <property type="entry name" value="CELL DIVISION CONTROL PROTEIN 6 HOMOLOG"/>
    <property type="match status" value="1"/>
</dbReference>
<dbReference type="GO" id="GO:0005524">
    <property type="term" value="F:ATP binding"/>
    <property type="evidence" value="ECO:0007669"/>
    <property type="project" value="InterPro"/>
</dbReference>
<feature type="region of interest" description="Disordered" evidence="8">
    <location>
        <begin position="1"/>
        <end position="61"/>
    </location>
</feature>
<evidence type="ECO:0000313" key="10">
    <source>
        <dbReference type="EMBL" id="KAI1614536.1"/>
    </source>
</evidence>
<dbReference type="GO" id="GO:0051301">
    <property type="term" value="P:cell division"/>
    <property type="evidence" value="ECO:0007669"/>
    <property type="project" value="UniProtKB-UniRule"/>
</dbReference>
<dbReference type="EMBL" id="MU404353">
    <property type="protein sequence ID" value="KAI1614536.1"/>
    <property type="molecule type" value="Genomic_DNA"/>
</dbReference>
<dbReference type="GO" id="GO:0006270">
    <property type="term" value="P:DNA replication initiation"/>
    <property type="evidence" value="ECO:0007669"/>
    <property type="project" value="UniProtKB-UniRule"/>
</dbReference>
<reference evidence="10" key="1">
    <citation type="journal article" date="2022" name="bioRxiv">
        <title>Deciphering the potential niche of two novel black yeast fungi from a biological soil crust based on their genomes, phenotypes, and melanin regulation.</title>
        <authorList>
            <consortium name="DOE Joint Genome Institute"/>
            <person name="Carr E.C."/>
            <person name="Barton Q."/>
            <person name="Grambo S."/>
            <person name="Sullivan M."/>
            <person name="Renfro C.M."/>
            <person name="Kuo A."/>
            <person name="Pangilinan J."/>
            <person name="Lipzen A."/>
            <person name="Keymanesh K."/>
            <person name="Savage E."/>
            <person name="Barry K."/>
            <person name="Grigoriev I.V."/>
            <person name="Riekhof W.R."/>
            <person name="Harris S.S."/>
        </authorList>
    </citation>
    <scope>NUCLEOTIDE SEQUENCE</scope>
    <source>
        <strain evidence="10">JF 03-4F</strain>
    </source>
</reference>
<dbReference type="SUPFAM" id="SSF52540">
    <property type="entry name" value="P-loop containing nucleoside triphosphate hydrolases"/>
    <property type="match status" value="1"/>
</dbReference>
<feature type="domain" description="AAA+ ATPase" evidence="9">
    <location>
        <begin position="187"/>
        <end position="326"/>
    </location>
</feature>
<dbReference type="InterPro" id="IPR027417">
    <property type="entry name" value="P-loop_NTPase"/>
</dbReference>
<dbReference type="GO" id="GO:0033314">
    <property type="term" value="P:mitotic DNA replication checkpoint signaling"/>
    <property type="evidence" value="ECO:0007669"/>
    <property type="project" value="TreeGrafter"/>
</dbReference>
<dbReference type="PIRSF" id="PIRSF001767">
    <property type="entry name" value="Cdc6"/>
    <property type="match status" value="1"/>
</dbReference>
<evidence type="ECO:0000256" key="1">
    <source>
        <dbReference type="ARBA" id="ARBA00004123"/>
    </source>
</evidence>
<evidence type="ECO:0000256" key="6">
    <source>
        <dbReference type="ARBA" id="ARBA00023306"/>
    </source>
</evidence>
<dbReference type="SMART" id="SM00382">
    <property type="entry name" value="AAA"/>
    <property type="match status" value="1"/>
</dbReference>
<dbReference type="GO" id="GO:0005634">
    <property type="term" value="C:nucleus"/>
    <property type="evidence" value="ECO:0007669"/>
    <property type="project" value="UniProtKB-SubCell"/>
</dbReference>
<evidence type="ECO:0000256" key="5">
    <source>
        <dbReference type="ARBA" id="ARBA00023242"/>
    </source>
</evidence>
<keyword evidence="6" id="KW-0131">Cell cycle</keyword>
<accession>A0AAN6DYF3</accession>
<dbReference type="Pfam" id="PF00004">
    <property type="entry name" value="AAA"/>
    <property type="match status" value="1"/>
</dbReference>
<name>A0AAN6DYF3_9EURO</name>
<dbReference type="InterPro" id="IPR016314">
    <property type="entry name" value="Cdc6/18"/>
</dbReference>
<dbReference type="InterPro" id="IPR054425">
    <property type="entry name" value="Cdc6_ORC1-like_ATPase_lid"/>
</dbReference>
<keyword evidence="11" id="KW-1185">Reference proteome</keyword>
<proteinExistence type="inferred from homology"/>
<keyword evidence="3 10" id="KW-0132">Cell division</keyword>
<comment type="subcellular location">
    <subcellularLocation>
        <location evidence="1">Nucleus</location>
    </subcellularLocation>
</comment>
<evidence type="ECO:0000259" key="9">
    <source>
        <dbReference type="SMART" id="SM00382"/>
    </source>
</evidence>
<dbReference type="Proteomes" id="UP001203852">
    <property type="component" value="Unassembled WGS sequence"/>
</dbReference>
<dbReference type="InterPro" id="IPR003959">
    <property type="entry name" value="ATPase_AAA_core"/>
</dbReference>
<evidence type="ECO:0000256" key="3">
    <source>
        <dbReference type="ARBA" id="ARBA00022618"/>
    </source>
</evidence>
<dbReference type="Gene3D" id="1.10.8.60">
    <property type="match status" value="1"/>
</dbReference>
<comment type="similarity">
    <text evidence="2 7">Belongs to the CDC6/cdc18 family.</text>
</comment>
<evidence type="ECO:0000256" key="8">
    <source>
        <dbReference type="SAM" id="MobiDB-lite"/>
    </source>
</evidence>
<dbReference type="AlphaFoldDB" id="A0AAN6DYF3"/>